<organism evidence="1 2">
    <name type="scientific">Mytilus galloprovincialis</name>
    <name type="common">Mediterranean mussel</name>
    <dbReference type="NCBI Taxonomy" id="29158"/>
    <lineage>
        <taxon>Eukaryota</taxon>
        <taxon>Metazoa</taxon>
        <taxon>Spiralia</taxon>
        <taxon>Lophotrochozoa</taxon>
        <taxon>Mollusca</taxon>
        <taxon>Bivalvia</taxon>
        <taxon>Autobranchia</taxon>
        <taxon>Pteriomorphia</taxon>
        <taxon>Mytilida</taxon>
        <taxon>Mytiloidea</taxon>
        <taxon>Mytilidae</taxon>
        <taxon>Mytilinae</taxon>
        <taxon>Mytilus</taxon>
    </lineage>
</organism>
<dbReference type="EMBL" id="UYJE01003243">
    <property type="protein sequence ID" value="VDI17591.1"/>
    <property type="molecule type" value="Genomic_DNA"/>
</dbReference>
<gene>
    <name evidence="1" type="ORF">MGAL_10B063214</name>
</gene>
<comment type="caution">
    <text evidence="1">The sequence shown here is derived from an EMBL/GenBank/DDBJ whole genome shotgun (WGS) entry which is preliminary data.</text>
</comment>
<sequence length="60" mass="6863">MGTTPPVKCKHHLCRQWNVPDTGCSHHHSSEELHLELLVSIRLRSKSTDVTSSLFTVRRL</sequence>
<reference evidence="1" key="1">
    <citation type="submission" date="2018-11" db="EMBL/GenBank/DDBJ databases">
        <authorList>
            <person name="Alioto T."/>
            <person name="Alioto T."/>
        </authorList>
    </citation>
    <scope>NUCLEOTIDE SEQUENCE</scope>
</reference>
<evidence type="ECO:0000313" key="1">
    <source>
        <dbReference type="EMBL" id="VDI17591.1"/>
    </source>
</evidence>
<proteinExistence type="predicted"/>
<dbReference type="Proteomes" id="UP000596742">
    <property type="component" value="Unassembled WGS sequence"/>
</dbReference>
<accession>A0A8B6DAS7</accession>
<dbReference type="AlphaFoldDB" id="A0A8B6DAS7"/>
<protein>
    <submittedName>
        <fullName evidence="1">Uncharacterized protein</fullName>
    </submittedName>
</protein>
<evidence type="ECO:0000313" key="2">
    <source>
        <dbReference type="Proteomes" id="UP000596742"/>
    </source>
</evidence>
<keyword evidence="2" id="KW-1185">Reference proteome</keyword>
<name>A0A8B6DAS7_MYTGA</name>